<dbReference type="EMBL" id="CAEZYP010000006">
    <property type="protein sequence ID" value="CAB4722400.1"/>
    <property type="molecule type" value="Genomic_DNA"/>
</dbReference>
<evidence type="ECO:0000313" key="1">
    <source>
        <dbReference type="EMBL" id="CAB4722400.1"/>
    </source>
</evidence>
<name>A0A6J6REC4_9ZZZZ</name>
<protein>
    <submittedName>
        <fullName evidence="1">Unannotated protein</fullName>
    </submittedName>
</protein>
<gene>
    <name evidence="1" type="ORF">UFOPK2735_00113</name>
</gene>
<reference evidence="1" key="1">
    <citation type="submission" date="2020-05" db="EMBL/GenBank/DDBJ databases">
        <authorList>
            <person name="Chiriac C."/>
            <person name="Salcher M."/>
            <person name="Ghai R."/>
            <person name="Kavagutti S V."/>
        </authorList>
    </citation>
    <scope>NUCLEOTIDE SEQUENCE</scope>
</reference>
<sequence>MNFSQARRSKGWIVLLATALGLSLGAYSFISNARANHVYTLTCGIIDYKPSVFFQTCADGGIAVGEMQWESWSEDGARGEGTYAINDCSPDCATGKLSTTAVTVVLTGSNPLDEVRGKRVLNRISITTVDKKPLPLNSSNTDSWVLE</sequence>
<dbReference type="AlphaFoldDB" id="A0A6J6REC4"/>
<proteinExistence type="predicted"/>
<organism evidence="1">
    <name type="scientific">freshwater metagenome</name>
    <dbReference type="NCBI Taxonomy" id="449393"/>
    <lineage>
        <taxon>unclassified sequences</taxon>
        <taxon>metagenomes</taxon>
        <taxon>ecological metagenomes</taxon>
    </lineage>
</organism>
<accession>A0A6J6REC4</accession>